<proteinExistence type="predicted"/>
<accession>A0A5N7ANI4</accession>
<feature type="chain" id="PRO_5025072721" evidence="1">
    <location>
        <begin position="21"/>
        <end position="106"/>
    </location>
</feature>
<protein>
    <submittedName>
        <fullName evidence="2">Uncharacterized protein</fullName>
    </submittedName>
</protein>
<gene>
    <name evidence="2" type="ORF">BDV26DRAFT_298807</name>
</gene>
<dbReference type="AlphaFoldDB" id="A0A5N7ANI4"/>
<evidence type="ECO:0000313" key="2">
    <source>
        <dbReference type="EMBL" id="KAE8371421.1"/>
    </source>
</evidence>
<sequence length="106" mass="11308">MYLSKLIPVALFTALATATAVPSNLEARQQSGCTQAQVGLKQASQYYKSLSSQWQGSAKEAATLLISQLDSDASKVAQTCANLAQMEKNSHETYSGAESDGLDRFS</sequence>
<dbReference type="SUPFAM" id="SSF140453">
    <property type="entry name" value="EsxAB dimer-like"/>
    <property type="match status" value="1"/>
</dbReference>
<dbReference type="Gene3D" id="1.10.287.1060">
    <property type="entry name" value="ESAT-6-like"/>
    <property type="match status" value="1"/>
</dbReference>
<dbReference type="Proteomes" id="UP000326198">
    <property type="component" value="Unassembled WGS sequence"/>
</dbReference>
<feature type="signal peptide" evidence="1">
    <location>
        <begin position="1"/>
        <end position="20"/>
    </location>
</feature>
<name>A0A5N7ANI4_9EURO</name>
<evidence type="ECO:0000313" key="3">
    <source>
        <dbReference type="Proteomes" id="UP000326198"/>
    </source>
</evidence>
<dbReference type="OrthoDB" id="4493557at2759"/>
<keyword evidence="1" id="KW-0732">Signal</keyword>
<dbReference type="EMBL" id="ML736428">
    <property type="protein sequence ID" value="KAE8371421.1"/>
    <property type="molecule type" value="Genomic_DNA"/>
</dbReference>
<keyword evidence="3" id="KW-1185">Reference proteome</keyword>
<dbReference type="InterPro" id="IPR036689">
    <property type="entry name" value="ESAT-6-like_sf"/>
</dbReference>
<reference evidence="2 3" key="1">
    <citation type="submission" date="2019-04" db="EMBL/GenBank/DDBJ databases">
        <title>Friends and foes A comparative genomics studyof 23 Aspergillus species from section Flavi.</title>
        <authorList>
            <consortium name="DOE Joint Genome Institute"/>
            <person name="Kjaerbolling I."/>
            <person name="Vesth T."/>
            <person name="Frisvad J.C."/>
            <person name="Nybo J.L."/>
            <person name="Theobald S."/>
            <person name="Kildgaard S."/>
            <person name="Isbrandt T."/>
            <person name="Kuo A."/>
            <person name="Sato A."/>
            <person name="Lyhne E.K."/>
            <person name="Kogle M.E."/>
            <person name="Wiebenga A."/>
            <person name="Kun R.S."/>
            <person name="Lubbers R.J."/>
            <person name="Makela M.R."/>
            <person name="Barry K."/>
            <person name="Chovatia M."/>
            <person name="Clum A."/>
            <person name="Daum C."/>
            <person name="Haridas S."/>
            <person name="He G."/>
            <person name="LaButti K."/>
            <person name="Lipzen A."/>
            <person name="Mondo S."/>
            <person name="Riley R."/>
            <person name="Salamov A."/>
            <person name="Simmons B.A."/>
            <person name="Magnuson J.K."/>
            <person name="Henrissat B."/>
            <person name="Mortensen U.H."/>
            <person name="Larsen T.O."/>
            <person name="Devries R.P."/>
            <person name="Grigoriev I.V."/>
            <person name="Machida M."/>
            <person name="Baker S.E."/>
            <person name="Andersen M.R."/>
        </authorList>
    </citation>
    <scope>NUCLEOTIDE SEQUENCE [LARGE SCALE GENOMIC DNA]</scope>
    <source>
        <strain evidence="2 3">IBT 29228</strain>
    </source>
</reference>
<evidence type="ECO:0000256" key="1">
    <source>
        <dbReference type="SAM" id="SignalP"/>
    </source>
</evidence>
<organism evidence="2 3">
    <name type="scientific">Aspergillus bertholletiae</name>
    <dbReference type="NCBI Taxonomy" id="1226010"/>
    <lineage>
        <taxon>Eukaryota</taxon>
        <taxon>Fungi</taxon>
        <taxon>Dikarya</taxon>
        <taxon>Ascomycota</taxon>
        <taxon>Pezizomycotina</taxon>
        <taxon>Eurotiomycetes</taxon>
        <taxon>Eurotiomycetidae</taxon>
        <taxon>Eurotiales</taxon>
        <taxon>Aspergillaceae</taxon>
        <taxon>Aspergillus</taxon>
        <taxon>Aspergillus subgen. Circumdati</taxon>
    </lineage>
</organism>